<dbReference type="Pfam" id="PF11716">
    <property type="entry name" value="MDMPI_N"/>
    <property type="match status" value="1"/>
</dbReference>
<comment type="caution">
    <text evidence="2">The sequence shown here is derived from an EMBL/GenBank/DDBJ whole genome shotgun (WGS) entry which is preliminary data.</text>
</comment>
<dbReference type="RefSeq" id="WP_194503315.1">
    <property type="nucleotide sequence ID" value="NZ_JADIVZ010000004.1"/>
</dbReference>
<sequence>MSRTDVVNRVHEASIPLLRTVDALADDDWTAPSLLPGWSRAHVIAHLALNAEGLAGSLAAATAGASAPMYASQEDRDGDIALLALATPSEIRERLMTAVTRFTETAAEVPDEAWASTVARVPGGATFAASAAPAMRWREVEVHHADLDAGYTHHDWPEHFADALVDALADRVAHRAGSTPLGFRVSLTDTGRTRDVGEHLPDTAPVVSGPVRDIGWWLSGRPSPRTPLRISVDRGGLPQIGAW</sequence>
<evidence type="ECO:0000259" key="1">
    <source>
        <dbReference type="Pfam" id="PF11716"/>
    </source>
</evidence>
<keyword evidence="3" id="KW-1185">Reference proteome</keyword>
<dbReference type="InterPro" id="IPR024344">
    <property type="entry name" value="MDMPI_metal-binding"/>
</dbReference>
<reference evidence="2" key="1">
    <citation type="submission" date="2020-11" db="EMBL/GenBank/DDBJ databases">
        <title>Nocardioides sp. CBS4Y-1, whole genome shotgun sequence.</title>
        <authorList>
            <person name="Tuo L."/>
        </authorList>
    </citation>
    <scope>NUCLEOTIDE SEQUENCE</scope>
    <source>
        <strain evidence="2">CBS4Y-1</strain>
    </source>
</reference>
<dbReference type="Gene3D" id="1.20.120.450">
    <property type="entry name" value="dinb family like domain"/>
    <property type="match status" value="1"/>
</dbReference>
<dbReference type="InterPro" id="IPR036527">
    <property type="entry name" value="SCP2_sterol-bd_dom_sf"/>
</dbReference>
<dbReference type="Proteomes" id="UP000656804">
    <property type="component" value="Unassembled WGS sequence"/>
</dbReference>
<dbReference type="EMBL" id="JADIVZ010000004">
    <property type="protein sequence ID" value="MBF4162056.1"/>
    <property type="molecule type" value="Genomic_DNA"/>
</dbReference>
<dbReference type="InterPro" id="IPR017517">
    <property type="entry name" value="Maleyloyr_isom"/>
</dbReference>
<dbReference type="GO" id="GO:0016853">
    <property type="term" value="F:isomerase activity"/>
    <property type="evidence" value="ECO:0007669"/>
    <property type="project" value="UniProtKB-KW"/>
</dbReference>
<dbReference type="NCBIfam" id="TIGR03083">
    <property type="entry name" value="maleylpyruvate isomerase family mycothiol-dependent enzyme"/>
    <property type="match status" value="1"/>
</dbReference>
<protein>
    <submittedName>
        <fullName evidence="2">Maleylpyruvate isomerase family mycothiol-dependent enzyme</fullName>
    </submittedName>
</protein>
<proteinExistence type="predicted"/>
<name>A0A930UXR0_9ACTN</name>
<gene>
    <name evidence="2" type="ORF">ISG29_10160</name>
</gene>
<dbReference type="GO" id="GO:0046872">
    <property type="term" value="F:metal ion binding"/>
    <property type="evidence" value="ECO:0007669"/>
    <property type="project" value="InterPro"/>
</dbReference>
<keyword evidence="2" id="KW-0413">Isomerase</keyword>
<dbReference type="AlphaFoldDB" id="A0A930UXR0"/>
<dbReference type="InterPro" id="IPR034660">
    <property type="entry name" value="DinB/YfiT-like"/>
</dbReference>
<dbReference type="SUPFAM" id="SSF55718">
    <property type="entry name" value="SCP-like"/>
    <property type="match status" value="1"/>
</dbReference>
<feature type="domain" description="Mycothiol-dependent maleylpyruvate isomerase metal-binding" evidence="1">
    <location>
        <begin position="16"/>
        <end position="147"/>
    </location>
</feature>
<dbReference type="SUPFAM" id="SSF109854">
    <property type="entry name" value="DinB/YfiT-like putative metalloenzymes"/>
    <property type="match status" value="1"/>
</dbReference>
<evidence type="ECO:0000313" key="3">
    <source>
        <dbReference type="Proteomes" id="UP000656804"/>
    </source>
</evidence>
<evidence type="ECO:0000313" key="2">
    <source>
        <dbReference type="EMBL" id="MBF4162056.1"/>
    </source>
</evidence>
<organism evidence="2 3">
    <name type="scientific">Nocardioides acrostichi</name>
    <dbReference type="NCBI Taxonomy" id="2784339"/>
    <lineage>
        <taxon>Bacteria</taxon>
        <taxon>Bacillati</taxon>
        <taxon>Actinomycetota</taxon>
        <taxon>Actinomycetes</taxon>
        <taxon>Propionibacteriales</taxon>
        <taxon>Nocardioidaceae</taxon>
        <taxon>Nocardioides</taxon>
    </lineage>
</organism>
<accession>A0A930UXR0</accession>